<sequence length="98" mass="11058">MHGCHLSNLFILYPLIPLTLCLLFGSYPTKAAPTGAFRYQLLSYLKMLYHGLEVSPPTSIDFPFGTHSFSYRRIEPLASSVEASLGRSSPYKRTSHKY</sequence>
<geneLocation type="mitochondrion" evidence="2"/>
<evidence type="ECO:0000256" key="1">
    <source>
        <dbReference type="SAM" id="SignalP"/>
    </source>
</evidence>
<accession>A0A124GMU0</accession>
<organism evidence="2">
    <name type="scientific">Picea glauca</name>
    <name type="common">White spruce</name>
    <name type="synonym">Pinus glauca</name>
    <dbReference type="NCBI Taxonomy" id="3330"/>
    <lineage>
        <taxon>Eukaryota</taxon>
        <taxon>Viridiplantae</taxon>
        <taxon>Streptophyta</taxon>
        <taxon>Embryophyta</taxon>
        <taxon>Tracheophyta</taxon>
        <taxon>Spermatophyta</taxon>
        <taxon>Pinopsida</taxon>
        <taxon>Pinidae</taxon>
        <taxon>Conifers I</taxon>
        <taxon>Pinales</taxon>
        <taxon>Pinaceae</taxon>
        <taxon>Picea</taxon>
    </lineage>
</organism>
<protein>
    <recommendedName>
        <fullName evidence="3">Secreted protein</fullName>
    </recommendedName>
</protein>
<feature type="chain" id="PRO_5007172437" description="Secreted protein" evidence="1">
    <location>
        <begin position="22"/>
        <end position="98"/>
    </location>
</feature>
<evidence type="ECO:0008006" key="3">
    <source>
        <dbReference type="Google" id="ProtNLM"/>
    </source>
</evidence>
<gene>
    <name evidence="2" type="ORF">ABT39_MTgene1397</name>
</gene>
<keyword evidence="2" id="KW-0496">Mitochondrion</keyword>
<proteinExistence type="predicted"/>
<name>A0A124GMU0_PICGL</name>
<feature type="signal peptide" evidence="1">
    <location>
        <begin position="1"/>
        <end position="21"/>
    </location>
</feature>
<comment type="caution">
    <text evidence="2">The sequence shown here is derived from an EMBL/GenBank/DDBJ whole genome shotgun (WGS) entry which is preliminary data.</text>
</comment>
<dbReference type="EMBL" id="LKAM01000010">
    <property type="protein sequence ID" value="KUM46717.1"/>
    <property type="molecule type" value="Genomic_DNA"/>
</dbReference>
<dbReference type="AlphaFoldDB" id="A0A124GMU0"/>
<keyword evidence="1" id="KW-0732">Signal</keyword>
<evidence type="ECO:0000313" key="2">
    <source>
        <dbReference type="EMBL" id="KUM46717.1"/>
    </source>
</evidence>
<reference evidence="2" key="1">
    <citation type="journal article" date="2015" name="Genome Biol. Evol.">
        <title>Organellar Genomes of White Spruce (Picea glauca): Assembly and Annotation.</title>
        <authorList>
            <person name="Jackman S.D."/>
            <person name="Warren R.L."/>
            <person name="Gibb E.A."/>
            <person name="Vandervalk B.P."/>
            <person name="Mohamadi H."/>
            <person name="Chu J."/>
            <person name="Raymond A."/>
            <person name="Pleasance S."/>
            <person name="Coope R."/>
            <person name="Wildung M.R."/>
            <person name="Ritland C.E."/>
            <person name="Bousquet J."/>
            <person name="Jones S.J."/>
            <person name="Bohlmann J."/>
            <person name="Birol I."/>
        </authorList>
    </citation>
    <scope>NUCLEOTIDE SEQUENCE [LARGE SCALE GENOMIC DNA]</scope>
    <source>
        <tissue evidence="2">Flushing bud</tissue>
    </source>
</reference>